<comment type="caution">
    <text evidence="3">The sequence shown here is derived from an EMBL/GenBank/DDBJ whole genome shotgun (WGS) entry which is preliminary data.</text>
</comment>
<name>A0A2P8C6Q8_9BACT</name>
<organism evidence="3 4">
    <name type="scientific">Prolixibacter denitrificans</name>
    <dbReference type="NCBI Taxonomy" id="1541063"/>
    <lineage>
        <taxon>Bacteria</taxon>
        <taxon>Pseudomonadati</taxon>
        <taxon>Bacteroidota</taxon>
        <taxon>Bacteroidia</taxon>
        <taxon>Marinilabiliales</taxon>
        <taxon>Prolixibacteraceae</taxon>
        <taxon>Prolixibacter</taxon>
    </lineage>
</organism>
<dbReference type="OrthoDB" id="646668at2"/>
<accession>A0A2P8C6Q8</accession>
<keyword evidence="5" id="KW-1185">Reference proteome</keyword>
<evidence type="ECO:0000313" key="4">
    <source>
        <dbReference type="Proteomes" id="UP000240621"/>
    </source>
</evidence>
<evidence type="ECO:0000313" key="2">
    <source>
        <dbReference type="EMBL" id="GET22047.1"/>
    </source>
</evidence>
<feature type="signal peptide" evidence="1">
    <location>
        <begin position="1"/>
        <end position="20"/>
    </location>
</feature>
<dbReference type="RefSeq" id="WP_106543766.1">
    <property type="nucleotide sequence ID" value="NZ_BLAU01000001.1"/>
</dbReference>
<dbReference type="Proteomes" id="UP000240621">
    <property type="component" value="Unassembled WGS sequence"/>
</dbReference>
<dbReference type="EMBL" id="BLAU01000001">
    <property type="protein sequence ID" value="GET22047.1"/>
    <property type="molecule type" value="Genomic_DNA"/>
</dbReference>
<keyword evidence="1" id="KW-0732">Signal</keyword>
<dbReference type="AlphaFoldDB" id="A0A2P8C6Q8"/>
<evidence type="ECO:0000313" key="3">
    <source>
        <dbReference type="EMBL" id="PSK80658.1"/>
    </source>
</evidence>
<dbReference type="EMBL" id="PYGC01000014">
    <property type="protein sequence ID" value="PSK80658.1"/>
    <property type="molecule type" value="Genomic_DNA"/>
</dbReference>
<reference evidence="2 5" key="2">
    <citation type="submission" date="2019-10" db="EMBL/GenBank/DDBJ databases">
        <title>Prolixibacter strains distinguished by the presence of nitrate reductase genes were adept at nitrate-dependent anaerobic corrosion of metallic iron and carbon steel.</title>
        <authorList>
            <person name="Iino T."/>
            <person name="Shono N."/>
            <person name="Ito K."/>
            <person name="Nakamura R."/>
            <person name="Sueoka K."/>
            <person name="Harayama S."/>
            <person name="Ohkuma M."/>
        </authorList>
    </citation>
    <scope>NUCLEOTIDE SEQUENCE [LARGE SCALE GENOMIC DNA]</scope>
    <source>
        <strain evidence="2 5">MIC1-1</strain>
    </source>
</reference>
<reference evidence="3 4" key="1">
    <citation type="submission" date="2018-03" db="EMBL/GenBank/DDBJ databases">
        <title>Genomic Encyclopedia of Archaeal and Bacterial Type Strains, Phase II (KMG-II): from individual species to whole genera.</title>
        <authorList>
            <person name="Goeker M."/>
        </authorList>
    </citation>
    <scope>NUCLEOTIDE SEQUENCE [LARGE SCALE GENOMIC DNA]</scope>
    <source>
        <strain evidence="3 4">DSM 27267</strain>
    </source>
</reference>
<dbReference type="Proteomes" id="UP000396862">
    <property type="component" value="Unassembled WGS sequence"/>
</dbReference>
<feature type="chain" id="PRO_5015119920" evidence="1">
    <location>
        <begin position="21"/>
        <end position="258"/>
    </location>
</feature>
<sequence>MRKYRIIYSLIAILSLFFTACDPIVSNDGSLGDLLTADQLSLDVHATTDGGNQIVMINNTPNAAGMWQTGVGTSTVQNDTVLLPFLGDNTIYFYATSAGGIVKDSVTINISTIDHALSPTWTKLAGTGSKTWVWATDIPADYAPGVQAGMCYGNGGYLASNAPAWWMNGQSALAGWGVADDQMTFDLNGGANFTLVTGNNQTLDDGSPKGLPAGTYHGSFKFDMTKTKATVNAPSATGGDNWSIGTLTFKGVHCLVLK</sequence>
<protein>
    <submittedName>
        <fullName evidence="3">Uncharacterized protein</fullName>
    </submittedName>
</protein>
<gene>
    <name evidence="3" type="ORF">CLV93_11495</name>
    <name evidence="2" type="ORF">JCM18694_22930</name>
</gene>
<evidence type="ECO:0000313" key="5">
    <source>
        <dbReference type="Proteomes" id="UP000396862"/>
    </source>
</evidence>
<evidence type="ECO:0000256" key="1">
    <source>
        <dbReference type="SAM" id="SignalP"/>
    </source>
</evidence>
<proteinExistence type="predicted"/>
<dbReference type="PROSITE" id="PS51257">
    <property type="entry name" value="PROKAR_LIPOPROTEIN"/>
    <property type="match status" value="1"/>
</dbReference>